<reference evidence="2" key="1">
    <citation type="journal article" date="2021" name="PeerJ">
        <title>Extensive microbial diversity within the chicken gut microbiome revealed by metagenomics and culture.</title>
        <authorList>
            <person name="Gilroy R."/>
            <person name="Ravi A."/>
            <person name="Getino M."/>
            <person name="Pursley I."/>
            <person name="Horton D.L."/>
            <person name="Alikhan N.F."/>
            <person name="Baker D."/>
            <person name="Gharbi K."/>
            <person name="Hall N."/>
            <person name="Watson M."/>
            <person name="Adriaenssens E.M."/>
            <person name="Foster-Nyarko E."/>
            <person name="Jarju S."/>
            <person name="Secka A."/>
            <person name="Antonio M."/>
            <person name="Oren A."/>
            <person name="Chaudhuri R.R."/>
            <person name="La Ragione R."/>
            <person name="Hildebrand F."/>
            <person name="Pallen M.J."/>
        </authorList>
    </citation>
    <scope>NUCLEOTIDE SEQUENCE</scope>
    <source>
        <strain evidence="2">USAMLcec3-2134</strain>
    </source>
</reference>
<dbReference type="Proteomes" id="UP000886883">
    <property type="component" value="Unassembled WGS sequence"/>
</dbReference>
<comment type="caution">
    <text evidence="2">The sequence shown here is derived from an EMBL/GenBank/DDBJ whole genome shotgun (WGS) entry which is preliminary data.</text>
</comment>
<reference evidence="2" key="2">
    <citation type="submission" date="2021-04" db="EMBL/GenBank/DDBJ databases">
        <authorList>
            <person name="Gilroy R."/>
        </authorList>
    </citation>
    <scope>NUCLEOTIDE SEQUENCE</scope>
    <source>
        <strain evidence="2">USAMLcec3-2134</strain>
    </source>
</reference>
<keyword evidence="1" id="KW-0812">Transmembrane</keyword>
<sequence length="68" mass="8035">MFFQKKVDRLIDVEKAEQELEEREPVELEGKDRLAMILAAILVFVPALLLVIGIFLFLIWLFFLRFLP</sequence>
<dbReference type="EMBL" id="DWXE01000007">
    <property type="protein sequence ID" value="HJB90320.1"/>
    <property type="molecule type" value="Genomic_DNA"/>
</dbReference>
<name>A0A9D2SBV7_9FIRM</name>
<keyword evidence="1" id="KW-0472">Membrane</keyword>
<evidence type="ECO:0000256" key="1">
    <source>
        <dbReference type="SAM" id="Phobius"/>
    </source>
</evidence>
<gene>
    <name evidence="2" type="ORF">H9763_02505</name>
</gene>
<proteinExistence type="predicted"/>
<keyword evidence="1" id="KW-1133">Transmembrane helix</keyword>
<protein>
    <submittedName>
        <fullName evidence="2">Uncharacterized protein</fullName>
    </submittedName>
</protein>
<organism evidence="2 3">
    <name type="scientific">Candidatus Eisenbergiella merdigallinarum</name>
    <dbReference type="NCBI Taxonomy" id="2838552"/>
    <lineage>
        <taxon>Bacteria</taxon>
        <taxon>Bacillati</taxon>
        <taxon>Bacillota</taxon>
        <taxon>Clostridia</taxon>
        <taxon>Lachnospirales</taxon>
        <taxon>Lachnospiraceae</taxon>
        <taxon>Eisenbergiella</taxon>
    </lineage>
</organism>
<accession>A0A9D2SBV7</accession>
<feature type="transmembrane region" description="Helical" evidence="1">
    <location>
        <begin position="37"/>
        <end position="63"/>
    </location>
</feature>
<dbReference type="AlphaFoldDB" id="A0A9D2SBV7"/>
<evidence type="ECO:0000313" key="2">
    <source>
        <dbReference type="EMBL" id="HJB90320.1"/>
    </source>
</evidence>
<evidence type="ECO:0000313" key="3">
    <source>
        <dbReference type="Proteomes" id="UP000886883"/>
    </source>
</evidence>